<evidence type="ECO:0000256" key="1">
    <source>
        <dbReference type="SAM" id="Coils"/>
    </source>
</evidence>
<name>A0A131XFK6_9ACAR</name>
<dbReference type="GO" id="GO:0099518">
    <property type="term" value="P:vesicle cytoskeletal trafficking"/>
    <property type="evidence" value="ECO:0007669"/>
    <property type="project" value="TreeGrafter"/>
</dbReference>
<feature type="compositionally biased region" description="Polar residues" evidence="2">
    <location>
        <begin position="783"/>
        <end position="793"/>
    </location>
</feature>
<evidence type="ECO:0000256" key="2">
    <source>
        <dbReference type="SAM" id="MobiDB-lite"/>
    </source>
</evidence>
<proteinExistence type="evidence at transcript level"/>
<feature type="region of interest" description="Disordered" evidence="2">
    <location>
        <begin position="180"/>
        <end position="204"/>
    </location>
</feature>
<dbReference type="GO" id="GO:0031267">
    <property type="term" value="F:small GTPase binding"/>
    <property type="evidence" value="ECO:0007669"/>
    <property type="project" value="TreeGrafter"/>
</dbReference>
<feature type="coiled-coil region" evidence="1">
    <location>
        <begin position="859"/>
        <end position="893"/>
    </location>
</feature>
<feature type="region of interest" description="Disordered" evidence="2">
    <location>
        <begin position="229"/>
        <end position="275"/>
    </location>
</feature>
<sequence>MESSIIDGSAGADTVSTQATGSCTKNSSANDSAEPLPPRDEVQSAKELPQSDGVGDQAATHCAAISTDESCLVSTNQKPSASGCKETNTSSPQLQNCPVVDEIQKDSAQVPTLPVTVLTEVPALNNDGVQASSSTQSYSKTNNPARNNAASMYKVLSAQSVDVGGPAILQISSSRSSPEVRLLTDPCASSESDSSSRQCERLDKKGESGGLTLCRYSSDSHLPRCVRTPTELSSCSQESDDSDALLSELESELEGVEGSDSSKHAWGLQNGSQTGTPRCKRCALNYDLMERLEQTNFELQQQLRYVSEKTSAREAESMRMLAETRAELLSKNEKLSKQLEAVTKEKDSMVVKYATSEKEVILARKALEDMEKKYREVVKERDQHFSRVRSLNNERARLCSSLDTKLADMAKLQKEQERLKEELSARDIKIKWAQNKLKTEVDAHKETQAKLEQAQLRLRDLREEAEQVRRDCQEMIRRYQESEEIKSVSLDHQLKEKLSELEEQKMEKESQEEVYHVMKQELESLKKKHKMSIDENNSLTMKIHNLEKERLEYEQTLSKLKEKLNSLKQEIVDLNGKLDEKRNVELQLEREREKVVASQQEVERLRQSAAEMQADMEACHLKEGELLEFTERLTTKSVQLQSEHSLLELKAQNLEEQNSKLTQEITQLKKQNRDLASSLEAEQKQRQQETQLLARKLAEKTKTIEKLTTQVQDAENEQRVMKRRHISSIKELSRELQLTKKRLEQQQDAQGSPRQSSAPEPLGLGSRTSSTTSLETLGSGPSQVASNHPTVTFVNAGRPTVPPKESRLHAAAVTVLNGSSRSCVGSPGASGASSSGSPEHAPAAPAQLELDKQMLVERIVRLQKTLARRNDKIDFLEEHIKQLLLEMKKKSKIIQNYITREEAGALVPTSMDCNKAEISKKGGIMASVYNSHAVDTTMTLELSLEINQKLQAVLEDTLLKNITLKENINTLGEEIARLSKDHRLVDATQCRQK</sequence>
<reference evidence="3" key="1">
    <citation type="journal article" date="2017" name="Ticks Tick Borne Dis.">
        <title>An insight into the sialome of Hyalomma excavatum.</title>
        <authorList>
            <person name="Ribeiro J.M."/>
            <person name="Slovak M."/>
            <person name="Francischetti I.M."/>
        </authorList>
    </citation>
    <scope>NUCLEOTIDE SEQUENCE</scope>
    <source>
        <strain evidence="3">Samish</strain>
        <tissue evidence="3">Salivary glands</tissue>
    </source>
</reference>
<dbReference type="AlphaFoldDB" id="A0A131XFK6"/>
<feature type="region of interest" description="Disordered" evidence="2">
    <location>
        <begin position="709"/>
        <end position="728"/>
    </location>
</feature>
<dbReference type="PANTHER" id="PTHR18911:SF5">
    <property type="entry name" value="COILED-COIL DOMAIN-CONTAINING PROTEIN 186"/>
    <property type="match status" value="1"/>
</dbReference>
<dbReference type="EMBL" id="GEFH01004155">
    <property type="protein sequence ID" value="JAP64426.1"/>
    <property type="molecule type" value="mRNA"/>
</dbReference>
<feature type="region of interest" description="Disordered" evidence="2">
    <location>
        <begin position="1"/>
        <end position="60"/>
    </location>
</feature>
<feature type="compositionally biased region" description="Polar residues" evidence="2">
    <location>
        <begin position="746"/>
        <end position="758"/>
    </location>
</feature>
<organism evidence="3">
    <name type="scientific">Hyalomma excavatum</name>
    <dbReference type="NCBI Taxonomy" id="257692"/>
    <lineage>
        <taxon>Eukaryota</taxon>
        <taxon>Metazoa</taxon>
        <taxon>Ecdysozoa</taxon>
        <taxon>Arthropoda</taxon>
        <taxon>Chelicerata</taxon>
        <taxon>Arachnida</taxon>
        <taxon>Acari</taxon>
        <taxon>Parasitiformes</taxon>
        <taxon>Ixodida</taxon>
        <taxon>Ixodoidea</taxon>
        <taxon>Ixodidae</taxon>
        <taxon>Hyalomminae</taxon>
        <taxon>Hyalomma</taxon>
    </lineage>
</organism>
<feature type="region of interest" description="Disordered" evidence="2">
    <location>
        <begin position="742"/>
        <end position="804"/>
    </location>
</feature>
<feature type="compositionally biased region" description="Acidic residues" evidence="2">
    <location>
        <begin position="238"/>
        <end position="257"/>
    </location>
</feature>
<feature type="compositionally biased region" description="Polar residues" evidence="2">
    <location>
        <begin position="14"/>
        <end position="31"/>
    </location>
</feature>
<feature type="region of interest" description="Disordered" evidence="2">
    <location>
        <begin position="819"/>
        <end position="843"/>
    </location>
</feature>
<protein>
    <submittedName>
        <fullName evidence="3">Putative signal transducer</fullName>
    </submittedName>
</protein>
<dbReference type="GO" id="GO:0005802">
    <property type="term" value="C:trans-Golgi network"/>
    <property type="evidence" value="ECO:0007669"/>
    <property type="project" value="TreeGrafter"/>
</dbReference>
<dbReference type="InterPro" id="IPR038830">
    <property type="entry name" value="CCDC186"/>
</dbReference>
<keyword evidence="1" id="KW-0175">Coiled coil</keyword>
<feature type="compositionally biased region" description="Low complexity" evidence="2">
    <location>
        <begin position="825"/>
        <end position="843"/>
    </location>
</feature>
<feature type="compositionally biased region" description="Low complexity" evidence="2">
    <location>
        <begin position="762"/>
        <end position="782"/>
    </location>
</feature>
<evidence type="ECO:0000313" key="3">
    <source>
        <dbReference type="EMBL" id="JAP64426.1"/>
    </source>
</evidence>
<accession>A0A131XFK6</accession>
<dbReference type="PANTHER" id="PTHR18911">
    <property type="entry name" value="CTCL TUMOR ANTIGEN HD-CL-01"/>
    <property type="match status" value="1"/>
</dbReference>